<evidence type="ECO:0000313" key="2">
    <source>
        <dbReference type="EMBL" id="GAG44607.1"/>
    </source>
</evidence>
<evidence type="ECO:0000256" key="1">
    <source>
        <dbReference type="SAM" id="MobiDB-lite"/>
    </source>
</evidence>
<reference evidence="2" key="1">
    <citation type="journal article" date="2014" name="Front. Microbiol.">
        <title>High frequency of phylogenetically diverse reductive dehalogenase-homologous genes in deep subseafloor sedimentary metagenomes.</title>
        <authorList>
            <person name="Kawai M."/>
            <person name="Futagami T."/>
            <person name="Toyoda A."/>
            <person name="Takaki Y."/>
            <person name="Nishi S."/>
            <person name="Hori S."/>
            <person name="Arai W."/>
            <person name="Tsubouchi T."/>
            <person name="Morono Y."/>
            <person name="Uchiyama I."/>
            <person name="Ito T."/>
            <person name="Fujiyama A."/>
            <person name="Inagaki F."/>
            <person name="Takami H."/>
        </authorList>
    </citation>
    <scope>NUCLEOTIDE SEQUENCE</scope>
    <source>
        <strain evidence="2">Expedition CK06-06</strain>
    </source>
</reference>
<organism evidence="2">
    <name type="scientific">marine sediment metagenome</name>
    <dbReference type="NCBI Taxonomy" id="412755"/>
    <lineage>
        <taxon>unclassified sequences</taxon>
        <taxon>metagenomes</taxon>
        <taxon>ecological metagenomes</taxon>
    </lineage>
</organism>
<feature type="region of interest" description="Disordered" evidence="1">
    <location>
        <begin position="1"/>
        <end position="50"/>
    </location>
</feature>
<feature type="non-terminal residue" evidence="2">
    <location>
        <position position="1"/>
    </location>
</feature>
<name>X0YBE4_9ZZZZ</name>
<sequence length="50" mass="5824">SCQRKKYSDYDEGEDPKELIDQPESEESHKEVQPQLSQWPHEVADPLGKL</sequence>
<feature type="non-terminal residue" evidence="2">
    <location>
        <position position="50"/>
    </location>
</feature>
<gene>
    <name evidence="2" type="ORF">S01H1_86031</name>
</gene>
<dbReference type="AlphaFoldDB" id="X0YBE4"/>
<comment type="caution">
    <text evidence="2">The sequence shown here is derived from an EMBL/GenBank/DDBJ whole genome shotgun (WGS) entry which is preliminary data.</text>
</comment>
<protein>
    <submittedName>
        <fullName evidence="2">Uncharacterized protein</fullName>
    </submittedName>
</protein>
<proteinExistence type="predicted"/>
<feature type="compositionally biased region" description="Basic and acidic residues" evidence="1">
    <location>
        <begin position="16"/>
        <end position="32"/>
    </location>
</feature>
<dbReference type="EMBL" id="BARS01059366">
    <property type="protein sequence ID" value="GAG44607.1"/>
    <property type="molecule type" value="Genomic_DNA"/>
</dbReference>
<accession>X0YBE4</accession>